<keyword evidence="8" id="KW-0675">Receptor</keyword>
<dbReference type="PANTHER" id="PTHR30069:SF29">
    <property type="entry name" value="HEMOGLOBIN AND HEMOGLOBIN-HAPTOGLOBIN-BINDING PROTEIN 1-RELATED"/>
    <property type="match status" value="1"/>
</dbReference>
<dbReference type="GO" id="GO:0009279">
    <property type="term" value="C:cell outer membrane"/>
    <property type="evidence" value="ECO:0007669"/>
    <property type="project" value="UniProtKB-SubCell"/>
</dbReference>
<keyword evidence="9" id="KW-0998">Cell outer membrane</keyword>
<keyword evidence="2" id="KW-0813">Transport</keyword>
<keyword evidence="12" id="KW-1185">Reference proteome</keyword>
<dbReference type="GO" id="GO:0015344">
    <property type="term" value="F:siderophore uptake transmembrane transporter activity"/>
    <property type="evidence" value="ECO:0007669"/>
    <property type="project" value="TreeGrafter"/>
</dbReference>
<keyword evidence="7" id="KW-0472">Membrane</keyword>
<dbReference type="AlphaFoldDB" id="A0A916JJY0"/>
<sequence>MEEGAPISDEDVQESYGLEGAAYIMDEFKVSSLFNVVYGIRYSNYGAMGPGDIYSYDADGDVIDTTTYASGEFYQWYHNLEPRLAMNYILNDVSSVKASYARNNQYVHLLSNSTSGSPTDIWLPSSNNIKPQQSDQVTLGYFRNFKKNMFEFSVEGYYKWLDNLIDYRTGAQTNFNDFVEGDLLYGAGKAYGVELLLRKKKGDFTGWVGYTLSRSLRQVDGVNDGNWYPARQDRIHDISVVTMYSFSERVAASASWIYYTGDAVTFPSGKYEMNGVVYNYYSERNGYRMPTYHRLDLGLTLYGKKFKTSIDPDTGEEIKKEKKFQSNWNFSVYNAYARENAFQINFEENEDTGQTEAVQLSLFKAVPSITYSFNF</sequence>
<dbReference type="KEGG" id="ptan:CRYO30217_00683"/>
<evidence type="ECO:0000256" key="3">
    <source>
        <dbReference type="ARBA" id="ARBA00022452"/>
    </source>
</evidence>
<dbReference type="InterPro" id="IPR036942">
    <property type="entry name" value="Beta-barrel_TonB_sf"/>
</dbReference>
<comment type="subcellular location">
    <subcellularLocation>
        <location evidence="1">Cell outer membrane</location>
        <topology evidence="1">Multi-pass membrane protein</topology>
    </subcellularLocation>
</comment>
<evidence type="ECO:0000313" key="11">
    <source>
        <dbReference type="EMBL" id="CAG5078475.1"/>
    </source>
</evidence>
<dbReference type="Gene3D" id="2.40.170.20">
    <property type="entry name" value="TonB-dependent receptor, beta-barrel domain"/>
    <property type="match status" value="1"/>
</dbReference>
<organism evidence="11 12">
    <name type="scientific">Parvicella tangerina</name>
    <dbReference type="NCBI Taxonomy" id="2829795"/>
    <lineage>
        <taxon>Bacteria</taxon>
        <taxon>Pseudomonadati</taxon>
        <taxon>Bacteroidota</taxon>
        <taxon>Flavobacteriia</taxon>
        <taxon>Flavobacteriales</taxon>
        <taxon>Parvicellaceae</taxon>
        <taxon>Parvicella</taxon>
    </lineage>
</organism>
<evidence type="ECO:0000256" key="8">
    <source>
        <dbReference type="ARBA" id="ARBA00023170"/>
    </source>
</evidence>
<evidence type="ECO:0000256" key="6">
    <source>
        <dbReference type="ARBA" id="ARBA00023077"/>
    </source>
</evidence>
<accession>A0A916JJY0</accession>
<gene>
    <name evidence="11" type="ORF">CRYO30217_00683</name>
</gene>
<evidence type="ECO:0000256" key="5">
    <source>
        <dbReference type="ARBA" id="ARBA00022729"/>
    </source>
</evidence>
<evidence type="ECO:0000256" key="2">
    <source>
        <dbReference type="ARBA" id="ARBA00022448"/>
    </source>
</evidence>
<reference evidence="11" key="1">
    <citation type="submission" date="2021-04" db="EMBL/GenBank/DDBJ databases">
        <authorList>
            <person name="Rodrigo-Torres L."/>
            <person name="Arahal R. D."/>
            <person name="Lucena T."/>
        </authorList>
    </citation>
    <scope>NUCLEOTIDE SEQUENCE</scope>
    <source>
        <strain evidence="11">AS29M-1</strain>
    </source>
</reference>
<evidence type="ECO:0000256" key="4">
    <source>
        <dbReference type="ARBA" id="ARBA00022692"/>
    </source>
</evidence>
<keyword evidence="3" id="KW-1134">Transmembrane beta strand</keyword>
<proteinExistence type="predicted"/>
<protein>
    <recommendedName>
        <fullName evidence="10">TonB-dependent receptor-like beta-barrel domain-containing protein</fullName>
    </recommendedName>
</protein>
<evidence type="ECO:0000259" key="10">
    <source>
        <dbReference type="Pfam" id="PF00593"/>
    </source>
</evidence>
<dbReference type="Proteomes" id="UP000683507">
    <property type="component" value="Chromosome"/>
</dbReference>
<dbReference type="InterPro" id="IPR039426">
    <property type="entry name" value="TonB-dep_rcpt-like"/>
</dbReference>
<dbReference type="InterPro" id="IPR000531">
    <property type="entry name" value="Beta-barrel_TonB"/>
</dbReference>
<keyword evidence="5" id="KW-0732">Signal</keyword>
<evidence type="ECO:0000313" key="12">
    <source>
        <dbReference type="Proteomes" id="UP000683507"/>
    </source>
</evidence>
<dbReference type="Pfam" id="PF00593">
    <property type="entry name" value="TonB_dep_Rec_b-barrel"/>
    <property type="match status" value="1"/>
</dbReference>
<dbReference type="GO" id="GO:0044718">
    <property type="term" value="P:siderophore transmembrane transport"/>
    <property type="evidence" value="ECO:0007669"/>
    <property type="project" value="TreeGrafter"/>
</dbReference>
<evidence type="ECO:0000256" key="1">
    <source>
        <dbReference type="ARBA" id="ARBA00004571"/>
    </source>
</evidence>
<feature type="domain" description="TonB-dependent receptor-like beta-barrel" evidence="10">
    <location>
        <begin position="11"/>
        <end position="303"/>
    </location>
</feature>
<evidence type="ECO:0000256" key="9">
    <source>
        <dbReference type="ARBA" id="ARBA00023237"/>
    </source>
</evidence>
<dbReference type="EMBL" id="OU015584">
    <property type="protein sequence ID" value="CAG5078475.1"/>
    <property type="molecule type" value="Genomic_DNA"/>
</dbReference>
<dbReference type="SUPFAM" id="SSF56935">
    <property type="entry name" value="Porins"/>
    <property type="match status" value="1"/>
</dbReference>
<name>A0A916JJY0_9FLAO</name>
<dbReference type="PANTHER" id="PTHR30069">
    <property type="entry name" value="TONB-DEPENDENT OUTER MEMBRANE RECEPTOR"/>
    <property type="match status" value="1"/>
</dbReference>
<keyword evidence="4" id="KW-0812">Transmembrane</keyword>
<dbReference type="RefSeq" id="WP_258540911.1">
    <property type="nucleotide sequence ID" value="NZ_OU015584.1"/>
</dbReference>
<keyword evidence="6" id="KW-0798">TonB box</keyword>
<evidence type="ECO:0000256" key="7">
    <source>
        <dbReference type="ARBA" id="ARBA00023136"/>
    </source>
</evidence>